<dbReference type="SMART" id="SM00304">
    <property type="entry name" value="HAMP"/>
    <property type="match status" value="1"/>
</dbReference>
<comment type="catalytic activity">
    <reaction evidence="1">
        <text>ATP + protein L-histidine = ADP + protein N-phospho-L-histidine.</text>
        <dbReference type="EC" id="2.7.13.3"/>
    </reaction>
</comment>
<dbReference type="InterPro" id="IPR003594">
    <property type="entry name" value="HATPase_dom"/>
</dbReference>
<dbReference type="PROSITE" id="PS50885">
    <property type="entry name" value="HAMP"/>
    <property type="match status" value="1"/>
</dbReference>
<dbReference type="GO" id="GO:0000156">
    <property type="term" value="F:phosphorelay response regulator activity"/>
    <property type="evidence" value="ECO:0007669"/>
    <property type="project" value="TreeGrafter"/>
</dbReference>
<evidence type="ECO:0000256" key="1">
    <source>
        <dbReference type="ARBA" id="ARBA00000085"/>
    </source>
</evidence>
<dbReference type="PROSITE" id="PS50109">
    <property type="entry name" value="HIS_KIN"/>
    <property type="match status" value="1"/>
</dbReference>
<dbReference type="EC" id="2.7.13.3" evidence="3"/>
<dbReference type="GO" id="GO:0007234">
    <property type="term" value="P:osmosensory signaling via phosphorelay pathway"/>
    <property type="evidence" value="ECO:0007669"/>
    <property type="project" value="TreeGrafter"/>
</dbReference>
<evidence type="ECO:0000259" key="14">
    <source>
        <dbReference type="PROSITE" id="PS50112"/>
    </source>
</evidence>
<dbReference type="AlphaFoldDB" id="A0A246FI90"/>
<dbReference type="GO" id="GO:0016020">
    <property type="term" value="C:membrane"/>
    <property type="evidence" value="ECO:0007669"/>
    <property type="project" value="UniProtKB-SubCell"/>
</dbReference>
<evidence type="ECO:0000256" key="11">
    <source>
        <dbReference type="ARBA" id="ARBA00023012"/>
    </source>
</evidence>
<dbReference type="CDD" id="cd00082">
    <property type="entry name" value="HisKA"/>
    <property type="match status" value="1"/>
</dbReference>
<keyword evidence="4" id="KW-0597">Phosphoprotein</keyword>
<evidence type="ECO:0000256" key="5">
    <source>
        <dbReference type="ARBA" id="ARBA00022679"/>
    </source>
</evidence>
<comment type="subcellular location">
    <subcellularLocation>
        <location evidence="2">Membrane</location>
        <topology evidence="2">Multi-pass membrane protein</topology>
    </subcellularLocation>
</comment>
<keyword evidence="6" id="KW-0812">Transmembrane</keyword>
<feature type="domain" description="HAMP" evidence="15">
    <location>
        <begin position="175"/>
        <end position="227"/>
    </location>
</feature>
<evidence type="ECO:0000256" key="6">
    <source>
        <dbReference type="ARBA" id="ARBA00022692"/>
    </source>
</evidence>
<protein>
    <recommendedName>
        <fullName evidence="3">histidine kinase</fullName>
        <ecNumber evidence="3">2.7.13.3</ecNumber>
    </recommendedName>
</protein>
<comment type="caution">
    <text evidence="16">The sequence shown here is derived from an EMBL/GenBank/DDBJ whole genome shotgun (WGS) entry which is preliminary data.</text>
</comment>
<evidence type="ECO:0000256" key="7">
    <source>
        <dbReference type="ARBA" id="ARBA00022741"/>
    </source>
</evidence>
<keyword evidence="10" id="KW-1133">Transmembrane helix</keyword>
<dbReference type="Proteomes" id="UP000197277">
    <property type="component" value="Unassembled WGS sequence"/>
</dbReference>
<name>A0A246FI90_9BACT</name>
<dbReference type="InterPro" id="IPR050351">
    <property type="entry name" value="BphY/WalK/GraS-like"/>
</dbReference>
<dbReference type="InterPro" id="IPR005467">
    <property type="entry name" value="His_kinase_dom"/>
</dbReference>
<dbReference type="PANTHER" id="PTHR42878:SF7">
    <property type="entry name" value="SENSOR HISTIDINE KINASE GLRK"/>
    <property type="match status" value="1"/>
</dbReference>
<dbReference type="InterPro" id="IPR036097">
    <property type="entry name" value="HisK_dim/P_sf"/>
</dbReference>
<dbReference type="GO" id="GO:0000155">
    <property type="term" value="F:phosphorelay sensor kinase activity"/>
    <property type="evidence" value="ECO:0007669"/>
    <property type="project" value="InterPro"/>
</dbReference>
<dbReference type="GO" id="GO:0006355">
    <property type="term" value="P:regulation of DNA-templated transcription"/>
    <property type="evidence" value="ECO:0007669"/>
    <property type="project" value="InterPro"/>
</dbReference>
<gene>
    <name evidence="16" type="ORF">CDA63_15215</name>
</gene>
<dbReference type="SUPFAM" id="SSF55874">
    <property type="entry name" value="ATPase domain of HSP90 chaperone/DNA topoisomerase II/histidine kinase"/>
    <property type="match status" value="1"/>
</dbReference>
<keyword evidence="11" id="KW-0902">Two-component regulatory system</keyword>
<feature type="domain" description="Histidine kinase" evidence="13">
    <location>
        <begin position="367"/>
        <end position="586"/>
    </location>
</feature>
<evidence type="ECO:0000256" key="4">
    <source>
        <dbReference type="ARBA" id="ARBA00022553"/>
    </source>
</evidence>
<reference evidence="16 17" key="1">
    <citation type="submission" date="2017-06" db="EMBL/GenBank/DDBJ databases">
        <title>Hymenobacter amundsenii sp. nov. isolated from regoliths in Antarctica.</title>
        <authorList>
            <person name="Sedlacek I."/>
            <person name="Kralova S."/>
            <person name="Pantucek R."/>
            <person name="Svec P."/>
            <person name="Holochova P."/>
            <person name="Stankova E."/>
            <person name="Vrbovska V."/>
            <person name="Busse H.-J."/>
        </authorList>
    </citation>
    <scope>NUCLEOTIDE SEQUENCE [LARGE SCALE GENOMIC DNA]</scope>
    <source>
        <strain evidence="16 17">CCM 8682</strain>
    </source>
</reference>
<dbReference type="InterPro" id="IPR004358">
    <property type="entry name" value="Sig_transdc_His_kin-like_C"/>
</dbReference>
<dbReference type="PROSITE" id="PS50112">
    <property type="entry name" value="PAS"/>
    <property type="match status" value="1"/>
</dbReference>
<dbReference type="Gene3D" id="3.30.450.20">
    <property type="entry name" value="PAS domain"/>
    <property type="match status" value="1"/>
</dbReference>
<dbReference type="Gene3D" id="3.30.565.10">
    <property type="entry name" value="Histidine kinase-like ATPase, C-terminal domain"/>
    <property type="match status" value="1"/>
</dbReference>
<evidence type="ECO:0000259" key="15">
    <source>
        <dbReference type="PROSITE" id="PS50885"/>
    </source>
</evidence>
<keyword evidence="7" id="KW-0547">Nucleotide-binding</keyword>
<dbReference type="CDD" id="cd00130">
    <property type="entry name" value="PAS"/>
    <property type="match status" value="1"/>
</dbReference>
<dbReference type="CDD" id="cd06225">
    <property type="entry name" value="HAMP"/>
    <property type="match status" value="1"/>
</dbReference>
<dbReference type="SUPFAM" id="SSF47384">
    <property type="entry name" value="Homodimeric domain of signal transducing histidine kinase"/>
    <property type="match status" value="1"/>
</dbReference>
<dbReference type="InterPro" id="IPR013767">
    <property type="entry name" value="PAS_fold"/>
</dbReference>
<evidence type="ECO:0000313" key="17">
    <source>
        <dbReference type="Proteomes" id="UP000197277"/>
    </source>
</evidence>
<dbReference type="Pfam" id="PF02518">
    <property type="entry name" value="HATPase_c"/>
    <property type="match status" value="1"/>
</dbReference>
<dbReference type="InterPro" id="IPR003660">
    <property type="entry name" value="HAMP_dom"/>
</dbReference>
<dbReference type="FunFam" id="3.30.565.10:FF:000006">
    <property type="entry name" value="Sensor histidine kinase WalK"/>
    <property type="match status" value="1"/>
</dbReference>
<keyword evidence="5" id="KW-0808">Transferase</keyword>
<evidence type="ECO:0000256" key="8">
    <source>
        <dbReference type="ARBA" id="ARBA00022777"/>
    </source>
</evidence>
<dbReference type="Gene3D" id="6.10.340.10">
    <property type="match status" value="1"/>
</dbReference>
<dbReference type="InterPro" id="IPR003661">
    <property type="entry name" value="HisK_dim/P_dom"/>
</dbReference>
<dbReference type="Pfam" id="PF00672">
    <property type="entry name" value="HAMP"/>
    <property type="match status" value="1"/>
</dbReference>
<evidence type="ECO:0000256" key="3">
    <source>
        <dbReference type="ARBA" id="ARBA00012438"/>
    </source>
</evidence>
<proteinExistence type="predicted"/>
<dbReference type="GO" id="GO:0005524">
    <property type="term" value="F:ATP binding"/>
    <property type="evidence" value="ECO:0007669"/>
    <property type="project" value="UniProtKB-KW"/>
</dbReference>
<dbReference type="PANTHER" id="PTHR42878">
    <property type="entry name" value="TWO-COMPONENT HISTIDINE KINASE"/>
    <property type="match status" value="1"/>
</dbReference>
<keyword evidence="9" id="KW-0067">ATP-binding</keyword>
<dbReference type="RefSeq" id="WP_088465313.1">
    <property type="nucleotide sequence ID" value="NZ_NIRR01000029.1"/>
</dbReference>
<dbReference type="OrthoDB" id="9813151at2"/>
<dbReference type="GO" id="GO:0030295">
    <property type="term" value="F:protein kinase activator activity"/>
    <property type="evidence" value="ECO:0007669"/>
    <property type="project" value="TreeGrafter"/>
</dbReference>
<evidence type="ECO:0000313" key="16">
    <source>
        <dbReference type="EMBL" id="OWP62250.1"/>
    </source>
</evidence>
<evidence type="ECO:0000256" key="10">
    <source>
        <dbReference type="ARBA" id="ARBA00022989"/>
    </source>
</evidence>
<dbReference type="SMART" id="SM00388">
    <property type="entry name" value="HisKA"/>
    <property type="match status" value="1"/>
</dbReference>
<feature type="domain" description="PAS" evidence="14">
    <location>
        <begin position="236"/>
        <end position="281"/>
    </location>
</feature>
<sequence length="598" mass="64475">MNIKTKITLGFLAVLALLLALGGYAHYTVQRLDRSSRTILQDNFYSVEVGQQMLQTLAGAELHVPGARAQSLARFGDQLQREARNITEPGEQLLVDSLTRELAAAAALPADSPGWAPALARMRDLTQRVVALNLRAVTRRNELANRTAKVASRNLLAFVALSLLVALSLAIGVPEAAVGGLRKLSASIEHAAQGDFATSIAIESRDEFAQVGLAFNRLLRHLNEFRNTNLGEVLTERNRVASIVQTLDEALFLFDEARVVLVANPPACALLGLPQAQVVGQAADQLAHANPVMASLLPLVTAPGPAGPQPFTVDQAGEESHYRLLVHNETWFNPVRSQMEFLGTIVALHNISDFKRLDQAKSQYLATVSHELKTPLSTIHFHLKLLLDQRVGPLNAEQQQMVGTLQQENQRLLKLTRNLLDVARHESGAIPLQARPTTVADLVAAATGPLRLQLAPKALALTVDLPAGLPLVLADLEKTAWVLLNLLANAVRYSPEGGRIVVSAACQGDYVQLSVQDVGPGIAPEHQERIFQRFAQVPDAGGAHREGNGLGLSISHEFITTQGGELGVRSAPGAGSTFFFTLPRAHEPSYSPESFSSL</sequence>
<dbReference type="Pfam" id="PF00989">
    <property type="entry name" value="PAS"/>
    <property type="match status" value="1"/>
</dbReference>
<evidence type="ECO:0000256" key="2">
    <source>
        <dbReference type="ARBA" id="ARBA00004141"/>
    </source>
</evidence>
<dbReference type="Pfam" id="PF00512">
    <property type="entry name" value="HisKA"/>
    <property type="match status" value="1"/>
</dbReference>
<dbReference type="InterPro" id="IPR000014">
    <property type="entry name" value="PAS"/>
</dbReference>
<dbReference type="SMART" id="SM00387">
    <property type="entry name" value="HATPase_c"/>
    <property type="match status" value="1"/>
</dbReference>
<organism evidence="16 17">
    <name type="scientific">Hymenobacter amundsenii</name>
    <dbReference type="NCBI Taxonomy" id="2006685"/>
    <lineage>
        <taxon>Bacteria</taxon>
        <taxon>Pseudomonadati</taxon>
        <taxon>Bacteroidota</taxon>
        <taxon>Cytophagia</taxon>
        <taxon>Cytophagales</taxon>
        <taxon>Hymenobacteraceae</taxon>
        <taxon>Hymenobacter</taxon>
    </lineage>
</organism>
<accession>A0A246FI90</accession>
<evidence type="ECO:0000259" key="13">
    <source>
        <dbReference type="PROSITE" id="PS50109"/>
    </source>
</evidence>
<evidence type="ECO:0000256" key="9">
    <source>
        <dbReference type="ARBA" id="ARBA00022840"/>
    </source>
</evidence>
<dbReference type="SMART" id="SM00091">
    <property type="entry name" value="PAS"/>
    <property type="match status" value="1"/>
</dbReference>
<dbReference type="Gene3D" id="1.10.287.130">
    <property type="match status" value="1"/>
</dbReference>
<keyword evidence="12" id="KW-0472">Membrane</keyword>
<dbReference type="EMBL" id="NIRR01000029">
    <property type="protein sequence ID" value="OWP62250.1"/>
    <property type="molecule type" value="Genomic_DNA"/>
</dbReference>
<dbReference type="PRINTS" id="PR00344">
    <property type="entry name" value="BCTRLSENSOR"/>
</dbReference>
<evidence type="ECO:0000256" key="12">
    <source>
        <dbReference type="ARBA" id="ARBA00023136"/>
    </source>
</evidence>
<keyword evidence="8" id="KW-0418">Kinase</keyword>
<dbReference type="SUPFAM" id="SSF55785">
    <property type="entry name" value="PYP-like sensor domain (PAS domain)"/>
    <property type="match status" value="1"/>
</dbReference>
<dbReference type="InterPro" id="IPR036890">
    <property type="entry name" value="HATPase_C_sf"/>
</dbReference>
<keyword evidence="17" id="KW-1185">Reference proteome</keyword>
<dbReference type="InterPro" id="IPR035965">
    <property type="entry name" value="PAS-like_dom_sf"/>
</dbReference>